<dbReference type="AlphaFoldDB" id="A0ABD2Q7F7"/>
<organism evidence="1 2">
    <name type="scientific">Cichlidogyrus casuarinus</name>
    <dbReference type="NCBI Taxonomy" id="1844966"/>
    <lineage>
        <taxon>Eukaryota</taxon>
        <taxon>Metazoa</taxon>
        <taxon>Spiralia</taxon>
        <taxon>Lophotrochozoa</taxon>
        <taxon>Platyhelminthes</taxon>
        <taxon>Monogenea</taxon>
        <taxon>Monopisthocotylea</taxon>
        <taxon>Dactylogyridea</taxon>
        <taxon>Ancyrocephalidae</taxon>
        <taxon>Cichlidogyrus</taxon>
    </lineage>
</organism>
<comment type="caution">
    <text evidence="1">The sequence shown here is derived from an EMBL/GenBank/DDBJ whole genome shotgun (WGS) entry which is preliminary data.</text>
</comment>
<dbReference type="Proteomes" id="UP001626550">
    <property type="component" value="Unassembled WGS sequence"/>
</dbReference>
<gene>
    <name evidence="1" type="ORF">Ciccas_005860</name>
</gene>
<evidence type="ECO:0000313" key="2">
    <source>
        <dbReference type="Proteomes" id="UP001626550"/>
    </source>
</evidence>
<accession>A0ABD2Q7F7</accession>
<keyword evidence="2" id="KW-1185">Reference proteome</keyword>
<dbReference type="EMBL" id="JBJKFK010000736">
    <property type="protein sequence ID" value="KAL3315503.1"/>
    <property type="molecule type" value="Genomic_DNA"/>
</dbReference>
<evidence type="ECO:0000313" key="1">
    <source>
        <dbReference type="EMBL" id="KAL3315503.1"/>
    </source>
</evidence>
<protein>
    <submittedName>
        <fullName evidence="1">Uncharacterized protein</fullName>
    </submittedName>
</protein>
<sequence length="84" mass="9235">MYRLILSVFEDLCEQPTANETSGYLQDLGPEILPELLTPGTEGISNKELVEDLFSTAPGLVKPRPGTAEKFALRLARLLAFTKV</sequence>
<proteinExistence type="predicted"/>
<name>A0ABD2Q7F7_9PLAT</name>
<reference evidence="1 2" key="1">
    <citation type="submission" date="2024-11" db="EMBL/GenBank/DDBJ databases">
        <title>Adaptive evolution of stress response genes in parasites aligns with host niche diversity.</title>
        <authorList>
            <person name="Hahn C."/>
            <person name="Resl P."/>
        </authorList>
    </citation>
    <scope>NUCLEOTIDE SEQUENCE [LARGE SCALE GENOMIC DNA]</scope>
    <source>
        <strain evidence="1">EGGRZ-B1_66</strain>
        <tissue evidence="1">Body</tissue>
    </source>
</reference>